<dbReference type="AlphaFoldDB" id="A0A4R3LG63"/>
<sequence>MKVDISIIKRGGVFDNKPFIQHVKKERENLNIMMIYIARCL</sequence>
<evidence type="ECO:0000313" key="1">
    <source>
        <dbReference type="EMBL" id="TCS96486.1"/>
    </source>
</evidence>
<protein>
    <submittedName>
        <fullName evidence="1">Uncharacterized protein</fullName>
    </submittedName>
</protein>
<gene>
    <name evidence="1" type="ORF">EDD58_101119</name>
</gene>
<name>A0A4R3LG63_9BACL</name>
<accession>A0A4R3LG63</accession>
<organism evidence="1 2">
    <name type="scientific">Hazenella coriacea</name>
    <dbReference type="NCBI Taxonomy" id="1179467"/>
    <lineage>
        <taxon>Bacteria</taxon>
        <taxon>Bacillati</taxon>
        <taxon>Bacillota</taxon>
        <taxon>Bacilli</taxon>
        <taxon>Bacillales</taxon>
        <taxon>Thermoactinomycetaceae</taxon>
        <taxon>Hazenella</taxon>
    </lineage>
</organism>
<comment type="caution">
    <text evidence="1">The sequence shown here is derived from an EMBL/GenBank/DDBJ whole genome shotgun (WGS) entry which is preliminary data.</text>
</comment>
<dbReference type="Proteomes" id="UP000294937">
    <property type="component" value="Unassembled WGS sequence"/>
</dbReference>
<evidence type="ECO:0000313" key="2">
    <source>
        <dbReference type="Proteomes" id="UP000294937"/>
    </source>
</evidence>
<keyword evidence="2" id="KW-1185">Reference proteome</keyword>
<reference evidence="1 2" key="1">
    <citation type="submission" date="2019-03" db="EMBL/GenBank/DDBJ databases">
        <title>Genomic Encyclopedia of Type Strains, Phase IV (KMG-IV): sequencing the most valuable type-strain genomes for metagenomic binning, comparative biology and taxonomic classification.</title>
        <authorList>
            <person name="Goeker M."/>
        </authorList>
    </citation>
    <scope>NUCLEOTIDE SEQUENCE [LARGE SCALE GENOMIC DNA]</scope>
    <source>
        <strain evidence="1 2">DSM 45707</strain>
    </source>
</reference>
<dbReference type="EMBL" id="SMAG01000001">
    <property type="protein sequence ID" value="TCS96486.1"/>
    <property type="molecule type" value="Genomic_DNA"/>
</dbReference>
<proteinExistence type="predicted"/>